<dbReference type="AlphaFoldDB" id="A0A2T3G8X6"/>
<dbReference type="PANTHER" id="PTHR10000">
    <property type="entry name" value="PHOSPHOSERINE PHOSPHATASE"/>
    <property type="match status" value="1"/>
</dbReference>
<proteinExistence type="predicted"/>
<dbReference type="GO" id="GO:0016791">
    <property type="term" value="F:phosphatase activity"/>
    <property type="evidence" value="ECO:0007669"/>
    <property type="project" value="TreeGrafter"/>
</dbReference>
<dbReference type="InterPro" id="IPR036412">
    <property type="entry name" value="HAD-like_sf"/>
</dbReference>
<dbReference type="PANTHER" id="PTHR10000:SF25">
    <property type="entry name" value="PHOSPHATASE YKRA-RELATED"/>
    <property type="match status" value="1"/>
</dbReference>
<evidence type="ECO:0008006" key="3">
    <source>
        <dbReference type="Google" id="ProtNLM"/>
    </source>
</evidence>
<dbReference type="Pfam" id="PF08282">
    <property type="entry name" value="Hydrolase_3"/>
    <property type="match status" value="2"/>
</dbReference>
<dbReference type="GO" id="GO:0005829">
    <property type="term" value="C:cytosol"/>
    <property type="evidence" value="ECO:0007669"/>
    <property type="project" value="TreeGrafter"/>
</dbReference>
<dbReference type="Gene3D" id="3.30.1240.10">
    <property type="match status" value="1"/>
</dbReference>
<comment type="caution">
    <text evidence="1">The sequence shown here is derived from an EMBL/GenBank/DDBJ whole genome shotgun (WGS) entry which is preliminary data.</text>
</comment>
<accession>A0A2T3G8X6</accession>
<gene>
    <name evidence="1" type="ORF">CPA40_08215</name>
</gene>
<protein>
    <recommendedName>
        <fullName evidence="3">HAD family phosphatase</fullName>
    </recommendedName>
</protein>
<dbReference type="PROSITE" id="PS01229">
    <property type="entry name" value="COF_2"/>
    <property type="match status" value="1"/>
</dbReference>
<reference evidence="1 2" key="2">
    <citation type="submission" date="2018-03" db="EMBL/GenBank/DDBJ databases">
        <title>The comparative genomics of Bifidobacterium callitrichos reflects dietary carbohydrate utilization within the common marmoset gut.</title>
        <authorList>
            <person name="Rani A."/>
        </authorList>
    </citation>
    <scope>NUCLEOTIDE SEQUENCE [LARGE SCALE GENOMIC DNA]</scope>
    <source>
        <strain evidence="1 2">UMA51805</strain>
    </source>
</reference>
<dbReference type="GO" id="GO:0000287">
    <property type="term" value="F:magnesium ion binding"/>
    <property type="evidence" value="ECO:0007669"/>
    <property type="project" value="TreeGrafter"/>
</dbReference>
<dbReference type="Gene3D" id="3.40.50.1000">
    <property type="entry name" value="HAD superfamily/HAD-like"/>
    <property type="match status" value="1"/>
</dbReference>
<organism evidence="1 2">
    <name type="scientific">Bifidobacterium callitrichos</name>
    <dbReference type="NCBI Taxonomy" id="762209"/>
    <lineage>
        <taxon>Bacteria</taxon>
        <taxon>Bacillati</taxon>
        <taxon>Actinomycetota</taxon>
        <taxon>Actinomycetes</taxon>
        <taxon>Bifidobacteriales</taxon>
        <taxon>Bifidobacteriaceae</taxon>
        <taxon>Bifidobacterium</taxon>
    </lineage>
</organism>
<sequence length="291" mass="31131">MNGHGCEGAYMNRAIVFLDIDGTLFGRDHVIAPSTLDAIHTAQRNGHLVFIDTGRSRPEIDDEVLAPGFDGIVGAIGAYVEIDGKVLLDRFIDPAVVTHASHVFDEIGVNYMWQSSRGLWASAGYMAHVDWVRRTMHPGYGGDWWRVLEDAKAEAWLDKVPLGELVPGSKCTFFAPSSSRLTLDDIREAVGPSLKIVSGSMGLEAPTNGEGMTPGVNKGTGLRYVADLYGVDIADTVAIGDSENDTEMIETAGVGVAMGNATDGIKSVADWVTTAVDDDGIAHTFEHLGLI</sequence>
<name>A0A2T3G8X6_9BIFI</name>
<evidence type="ECO:0000313" key="2">
    <source>
        <dbReference type="Proteomes" id="UP000240228"/>
    </source>
</evidence>
<reference evidence="2" key="1">
    <citation type="submission" date="2017-09" db="EMBL/GenBank/DDBJ databases">
        <authorList>
            <person name="Sela D.A."/>
            <person name="Albert K."/>
        </authorList>
    </citation>
    <scope>NUCLEOTIDE SEQUENCE [LARGE SCALE GENOMIC DNA]</scope>
    <source>
        <strain evidence="2">UMA51805</strain>
    </source>
</reference>
<evidence type="ECO:0000313" key="1">
    <source>
        <dbReference type="EMBL" id="PST45946.1"/>
    </source>
</evidence>
<dbReference type="Proteomes" id="UP000240228">
    <property type="component" value="Unassembled WGS sequence"/>
</dbReference>
<dbReference type="SUPFAM" id="SSF56784">
    <property type="entry name" value="HAD-like"/>
    <property type="match status" value="1"/>
</dbReference>
<dbReference type="EMBL" id="NWTX01000015">
    <property type="protein sequence ID" value="PST45946.1"/>
    <property type="molecule type" value="Genomic_DNA"/>
</dbReference>
<dbReference type="InterPro" id="IPR023214">
    <property type="entry name" value="HAD_sf"/>
</dbReference>
<keyword evidence="2" id="KW-1185">Reference proteome</keyword>